<evidence type="ECO:0000313" key="3">
    <source>
        <dbReference type="RefSeq" id="XP_004414141.1"/>
    </source>
</evidence>
<sequence>MECDKAPRAKKGQRPGLWQLRATTARGIAAGGEPPTQRRPVRSASRRNPPAPSAAPLSPPEPCAALERPARLPGSHFPPTRFAALGGQAGMEPSCSSRASLPPPLPAPASLPWLARRTVSLENAGRSPFPGQKLFLSTAFLSPAWNSSQKQNR</sequence>
<keyword evidence="2" id="KW-1185">Reference proteome</keyword>
<feature type="compositionally biased region" description="Low complexity" evidence="1">
    <location>
        <begin position="21"/>
        <end position="32"/>
    </location>
</feature>
<feature type="region of interest" description="Disordered" evidence="1">
    <location>
        <begin position="1"/>
        <end position="103"/>
    </location>
</feature>
<evidence type="ECO:0000313" key="2">
    <source>
        <dbReference type="Proteomes" id="UP000245340"/>
    </source>
</evidence>
<dbReference type="RefSeq" id="XP_004414141.1">
    <property type="nucleotide sequence ID" value="XM_004414084.1"/>
</dbReference>
<proteinExistence type="predicted"/>
<feature type="compositionally biased region" description="Pro residues" evidence="1">
    <location>
        <begin position="49"/>
        <end position="62"/>
    </location>
</feature>
<organism evidence="2 3">
    <name type="scientific">Odobenus rosmarus divergens</name>
    <name type="common">Pacific walrus</name>
    <dbReference type="NCBI Taxonomy" id="9708"/>
    <lineage>
        <taxon>Eukaryota</taxon>
        <taxon>Metazoa</taxon>
        <taxon>Chordata</taxon>
        <taxon>Craniata</taxon>
        <taxon>Vertebrata</taxon>
        <taxon>Euteleostomi</taxon>
        <taxon>Mammalia</taxon>
        <taxon>Eutheria</taxon>
        <taxon>Laurasiatheria</taxon>
        <taxon>Carnivora</taxon>
        <taxon>Caniformia</taxon>
        <taxon>Pinnipedia</taxon>
        <taxon>Odobenidae</taxon>
        <taxon>Odobenus</taxon>
    </lineage>
</organism>
<gene>
    <name evidence="3" type="primary">LOC101375139</name>
</gene>
<protein>
    <submittedName>
        <fullName evidence="3">Uncharacterized protein LOC101375139</fullName>
    </submittedName>
</protein>
<dbReference type="Proteomes" id="UP000245340">
    <property type="component" value="Unplaced"/>
</dbReference>
<dbReference type="AlphaFoldDB" id="A0A9B0HB44"/>
<evidence type="ECO:0000256" key="1">
    <source>
        <dbReference type="SAM" id="MobiDB-lite"/>
    </source>
</evidence>
<reference evidence="3" key="1">
    <citation type="submission" date="2025-08" db="UniProtKB">
        <authorList>
            <consortium name="RefSeq"/>
        </authorList>
    </citation>
    <scope>IDENTIFICATION</scope>
</reference>
<accession>A0A9B0HB44</accession>
<name>A0A9B0HB44_ODORO</name>